<feature type="domain" description="ABC transmembrane type-1" evidence="8">
    <location>
        <begin position="88"/>
        <end position="304"/>
    </location>
</feature>
<keyword evidence="4 7" id="KW-0812">Transmembrane</keyword>
<dbReference type="PROSITE" id="PS50928">
    <property type="entry name" value="ABC_TM1"/>
    <property type="match status" value="1"/>
</dbReference>
<evidence type="ECO:0000256" key="2">
    <source>
        <dbReference type="ARBA" id="ARBA00022448"/>
    </source>
</evidence>
<reference evidence="10" key="1">
    <citation type="submission" date="2010-11" db="EMBL/GenBank/DDBJ databases">
        <title>The complete genome of Mahella australiensis DSM 15567.</title>
        <authorList>
            <consortium name="US DOE Joint Genome Institute (JGI-PGF)"/>
            <person name="Lucas S."/>
            <person name="Copeland A."/>
            <person name="Lapidus A."/>
            <person name="Bruce D."/>
            <person name="Goodwin L."/>
            <person name="Pitluck S."/>
            <person name="Kyrpides N."/>
            <person name="Mavromatis K."/>
            <person name="Pagani I."/>
            <person name="Ivanova N."/>
            <person name="Teshima H."/>
            <person name="Brettin T."/>
            <person name="Detter J.C."/>
            <person name="Han C."/>
            <person name="Tapia R."/>
            <person name="Land M."/>
            <person name="Hauser L."/>
            <person name="Markowitz V."/>
            <person name="Cheng J.-F."/>
            <person name="Hugenholtz P."/>
            <person name="Woyke T."/>
            <person name="Wu D."/>
            <person name="Spring S."/>
            <person name="Pukall R."/>
            <person name="Steenblock K."/>
            <person name="Schneider S."/>
            <person name="Klenk H.-P."/>
            <person name="Eisen J.A."/>
        </authorList>
    </citation>
    <scope>NUCLEOTIDE SEQUENCE [LARGE SCALE GENOMIC DNA]</scope>
    <source>
        <strain evidence="10">DSM 15567 / CIP 107919 / 50-1 BON</strain>
    </source>
</reference>
<dbReference type="Proteomes" id="UP000008457">
    <property type="component" value="Chromosome"/>
</dbReference>
<comment type="subcellular location">
    <subcellularLocation>
        <location evidence="1 7">Cell membrane</location>
        <topology evidence="1 7">Multi-pass membrane protein</topology>
    </subcellularLocation>
</comment>
<sequence length="313" mass="34919">MAANVMPSIKTSFKTRMSNAWLEAKKNKISYIFLAPYAIIFAIFTIVPVLTSIGLSFTYYNILEPPKWVGFQNYINLLLDDEVFLIAIKNTFIFAAITGPIGYFAALFFAWMINELPPKIRAIMVVIFYAPTISGQAYVVWNTLFSGDAYGYINGLLINLGIIYEPIQWLTDPAYMKTAAIIVVLWMSLGTGFLAFVAGLQGIDNTLYEAGYVDGIQNRWQELWYITLPSMKPQLLFGAVMSITSSFAIHEVLVPLVGFPSTDYAAHTVVSHLVDYGNIRFEMGYASAIATLLFIAMVGTNQIVQRLLRKVGS</sequence>
<protein>
    <submittedName>
        <fullName evidence="9">Carbohydrate ABC transporter membrane protein 1, CUT1 family</fullName>
    </submittedName>
</protein>
<dbReference type="GO" id="GO:0055085">
    <property type="term" value="P:transmembrane transport"/>
    <property type="evidence" value="ECO:0007669"/>
    <property type="project" value="InterPro"/>
</dbReference>
<feature type="transmembrane region" description="Helical" evidence="7">
    <location>
        <begin position="31"/>
        <end position="63"/>
    </location>
</feature>
<gene>
    <name evidence="9" type="ordered locus">Mahau_0456</name>
</gene>
<dbReference type="STRING" id="697281.Mahau_0456"/>
<accession>F3ZYS5</accession>
<dbReference type="HOGENOM" id="CLU_016047_0_2_9"/>
<keyword evidence="3" id="KW-1003">Cell membrane</keyword>
<reference evidence="9 10" key="2">
    <citation type="journal article" date="2011" name="Stand. Genomic Sci.">
        <title>Complete genome sequence of Mahella australiensis type strain (50-1 BON).</title>
        <authorList>
            <person name="Sikorski J."/>
            <person name="Teshima H."/>
            <person name="Nolan M."/>
            <person name="Lucas S."/>
            <person name="Hammon N."/>
            <person name="Deshpande S."/>
            <person name="Cheng J.F."/>
            <person name="Pitluck S."/>
            <person name="Liolios K."/>
            <person name="Pagani I."/>
            <person name="Ivanova N."/>
            <person name="Huntemann M."/>
            <person name="Mavromatis K."/>
            <person name="Ovchinikova G."/>
            <person name="Pati A."/>
            <person name="Tapia R."/>
            <person name="Han C."/>
            <person name="Goodwin L."/>
            <person name="Chen A."/>
            <person name="Palaniappan K."/>
            <person name="Land M."/>
            <person name="Hauser L."/>
            <person name="Ngatchou-Djao O.D."/>
            <person name="Rohde M."/>
            <person name="Pukall R."/>
            <person name="Spring S."/>
            <person name="Abt B."/>
            <person name="Goker M."/>
            <person name="Detter J.C."/>
            <person name="Woyke T."/>
            <person name="Bristow J."/>
            <person name="Markowitz V."/>
            <person name="Hugenholtz P."/>
            <person name="Eisen J.A."/>
            <person name="Kyrpides N.C."/>
            <person name="Klenk H.P."/>
            <person name="Lapidus A."/>
        </authorList>
    </citation>
    <scope>NUCLEOTIDE SEQUENCE [LARGE SCALE GENOMIC DNA]</scope>
    <source>
        <strain evidence="10">DSM 15567 / CIP 107919 / 50-1 BON</strain>
    </source>
</reference>
<dbReference type="GO" id="GO:0005886">
    <property type="term" value="C:plasma membrane"/>
    <property type="evidence" value="ECO:0007669"/>
    <property type="project" value="UniProtKB-SubCell"/>
</dbReference>
<feature type="transmembrane region" description="Helical" evidence="7">
    <location>
        <begin position="122"/>
        <end position="143"/>
    </location>
</feature>
<evidence type="ECO:0000259" key="8">
    <source>
        <dbReference type="PROSITE" id="PS50928"/>
    </source>
</evidence>
<dbReference type="eggNOG" id="COG1175">
    <property type="taxonomic scope" value="Bacteria"/>
</dbReference>
<feature type="transmembrane region" description="Helical" evidence="7">
    <location>
        <begin position="83"/>
        <end position="110"/>
    </location>
</feature>
<organism evidence="9 10">
    <name type="scientific">Mahella australiensis (strain DSM 15567 / CIP 107919 / 50-1 BON)</name>
    <dbReference type="NCBI Taxonomy" id="697281"/>
    <lineage>
        <taxon>Bacteria</taxon>
        <taxon>Bacillati</taxon>
        <taxon>Bacillota</taxon>
        <taxon>Clostridia</taxon>
        <taxon>Thermoanaerobacterales</taxon>
        <taxon>Thermoanaerobacterales Family IV. Incertae Sedis</taxon>
        <taxon>Mahella</taxon>
    </lineage>
</organism>
<name>F3ZYS5_MAHA5</name>
<keyword evidence="5 7" id="KW-1133">Transmembrane helix</keyword>
<dbReference type="Gene3D" id="1.10.3720.10">
    <property type="entry name" value="MetI-like"/>
    <property type="match status" value="1"/>
</dbReference>
<evidence type="ECO:0000256" key="4">
    <source>
        <dbReference type="ARBA" id="ARBA00022692"/>
    </source>
</evidence>
<dbReference type="OrthoDB" id="9783627at2"/>
<dbReference type="SUPFAM" id="SSF161098">
    <property type="entry name" value="MetI-like"/>
    <property type="match status" value="1"/>
</dbReference>
<dbReference type="PANTHER" id="PTHR30193:SF37">
    <property type="entry name" value="INNER MEMBRANE ABC TRANSPORTER PERMEASE PROTEIN YCJO"/>
    <property type="match status" value="1"/>
</dbReference>
<evidence type="ECO:0000256" key="5">
    <source>
        <dbReference type="ARBA" id="ARBA00022989"/>
    </source>
</evidence>
<dbReference type="InterPro" id="IPR035906">
    <property type="entry name" value="MetI-like_sf"/>
</dbReference>
<dbReference type="InterPro" id="IPR000515">
    <property type="entry name" value="MetI-like"/>
</dbReference>
<keyword evidence="2 7" id="KW-0813">Transport</keyword>
<keyword evidence="10" id="KW-1185">Reference proteome</keyword>
<evidence type="ECO:0000313" key="10">
    <source>
        <dbReference type="Proteomes" id="UP000008457"/>
    </source>
</evidence>
<comment type="similarity">
    <text evidence="7">Belongs to the binding-protein-dependent transport system permease family.</text>
</comment>
<evidence type="ECO:0000256" key="3">
    <source>
        <dbReference type="ARBA" id="ARBA00022475"/>
    </source>
</evidence>
<dbReference type="Pfam" id="PF00528">
    <property type="entry name" value="BPD_transp_1"/>
    <property type="match status" value="1"/>
</dbReference>
<feature type="transmembrane region" description="Helical" evidence="7">
    <location>
        <begin position="283"/>
        <end position="304"/>
    </location>
</feature>
<dbReference type="AlphaFoldDB" id="F3ZYS5"/>
<dbReference type="CDD" id="cd06261">
    <property type="entry name" value="TM_PBP2"/>
    <property type="match status" value="1"/>
</dbReference>
<dbReference type="PANTHER" id="PTHR30193">
    <property type="entry name" value="ABC TRANSPORTER PERMEASE PROTEIN"/>
    <property type="match status" value="1"/>
</dbReference>
<proteinExistence type="inferred from homology"/>
<feature type="transmembrane region" description="Helical" evidence="7">
    <location>
        <begin position="179"/>
        <end position="200"/>
    </location>
</feature>
<dbReference type="InterPro" id="IPR051393">
    <property type="entry name" value="ABC_transporter_permease"/>
</dbReference>
<evidence type="ECO:0000256" key="6">
    <source>
        <dbReference type="ARBA" id="ARBA00023136"/>
    </source>
</evidence>
<evidence type="ECO:0000256" key="1">
    <source>
        <dbReference type="ARBA" id="ARBA00004651"/>
    </source>
</evidence>
<evidence type="ECO:0000313" key="9">
    <source>
        <dbReference type="EMBL" id="AEE95670.1"/>
    </source>
</evidence>
<dbReference type="KEGG" id="mas:Mahau_0456"/>
<evidence type="ECO:0000256" key="7">
    <source>
        <dbReference type="RuleBase" id="RU363032"/>
    </source>
</evidence>
<dbReference type="EMBL" id="CP002360">
    <property type="protein sequence ID" value="AEE95670.1"/>
    <property type="molecule type" value="Genomic_DNA"/>
</dbReference>
<keyword evidence="6 7" id="KW-0472">Membrane</keyword>
<dbReference type="RefSeq" id="WP_013780103.1">
    <property type="nucleotide sequence ID" value="NC_015520.1"/>
</dbReference>